<dbReference type="PANTHER" id="PTHR14614:SF123">
    <property type="entry name" value="OS04G0645500 PROTEIN"/>
    <property type="match status" value="1"/>
</dbReference>
<accession>A0A4Y7LEP5</accession>
<dbReference type="InterPro" id="IPR029063">
    <property type="entry name" value="SAM-dependent_MTases_sf"/>
</dbReference>
<protein>
    <submittedName>
        <fullName evidence="1">Uncharacterized protein</fullName>
    </submittedName>
</protein>
<dbReference type="OMA" id="LVWGSDE"/>
<dbReference type="Proteomes" id="UP000316621">
    <property type="component" value="Chromosome 11"/>
</dbReference>
<gene>
    <name evidence="1" type="ORF">C5167_045547</name>
</gene>
<sequence>MGGGIKEFDIATTEKRLVVQELENMSDPETGRILTGSWVWDSSVLLSDWMATSQRQNDEFDLQGKTVLEFGAGMGIPGMTAALLGASHVVLTDVRSLIPGLQNNVDINSLGDRVKVGELVWGSEDSWSSLIRDIPELAHRIDLVLMSDVFYDITNMPEIGRTLRWIVKGDLKTRVWCATEIRQWTSQCLYELMKEGFNVIELTNRRLDSPPNLISSCSSLMDGDCDENQPSFAVFQIVPRLNDV</sequence>
<evidence type="ECO:0000313" key="1">
    <source>
        <dbReference type="EMBL" id="RZC82761.1"/>
    </source>
</evidence>
<evidence type="ECO:0000313" key="2">
    <source>
        <dbReference type="Proteomes" id="UP000316621"/>
    </source>
</evidence>
<dbReference type="OrthoDB" id="413520at2759"/>
<organism evidence="1 2">
    <name type="scientific">Papaver somniferum</name>
    <name type="common">Opium poppy</name>
    <dbReference type="NCBI Taxonomy" id="3469"/>
    <lineage>
        <taxon>Eukaryota</taxon>
        <taxon>Viridiplantae</taxon>
        <taxon>Streptophyta</taxon>
        <taxon>Embryophyta</taxon>
        <taxon>Tracheophyta</taxon>
        <taxon>Spermatophyta</taxon>
        <taxon>Magnoliopsida</taxon>
        <taxon>Ranunculales</taxon>
        <taxon>Papaveraceae</taxon>
        <taxon>Papaveroideae</taxon>
        <taxon>Papaver</taxon>
    </lineage>
</organism>
<keyword evidence="2" id="KW-1185">Reference proteome</keyword>
<dbReference type="SUPFAM" id="SSF53335">
    <property type="entry name" value="S-adenosyl-L-methionine-dependent methyltransferases"/>
    <property type="match status" value="1"/>
</dbReference>
<dbReference type="STRING" id="3469.A0A4Y7LEP5"/>
<proteinExistence type="predicted"/>
<dbReference type="Gramene" id="RZC82761">
    <property type="protein sequence ID" value="RZC82761"/>
    <property type="gene ID" value="C5167_045547"/>
</dbReference>
<name>A0A4Y7LEP5_PAPSO</name>
<dbReference type="PANTHER" id="PTHR14614">
    <property type="entry name" value="HEPATOCELLULAR CARCINOMA-ASSOCIATED ANTIGEN"/>
    <property type="match status" value="1"/>
</dbReference>
<reference evidence="1 2" key="1">
    <citation type="journal article" date="2018" name="Science">
        <title>The opium poppy genome and morphinan production.</title>
        <authorList>
            <person name="Guo L."/>
            <person name="Winzer T."/>
            <person name="Yang X."/>
            <person name="Li Y."/>
            <person name="Ning Z."/>
            <person name="He Z."/>
            <person name="Teodor R."/>
            <person name="Lu Y."/>
            <person name="Bowser T.A."/>
            <person name="Graham I.A."/>
            <person name="Ye K."/>
        </authorList>
    </citation>
    <scope>NUCLEOTIDE SEQUENCE [LARGE SCALE GENOMIC DNA]</scope>
    <source>
        <strain evidence="2">cv. HN1</strain>
        <tissue evidence="1">Leaves</tissue>
    </source>
</reference>
<dbReference type="AlphaFoldDB" id="A0A4Y7LEP5"/>
<dbReference type="Gene3D" id="3.40.50.150">
    <property type="entry name" value="Vaccinia Virus protein VP39"/>
    <property type="match status" value="1"/>
</dbReference>
<dbReference type="EMBL" id="CM010725">
    <property type="protein sequence ID" value="RZC82761.1"/>
    <property type="molecule type" value="Genomic_DNA"/>
</dbReference>
<dbReference type="Pfam" id="PF10294">
    <property type="entry name" value="Methyltransf_16"/>
    <property type="match status" value="1"/>
</dbReference>
<dbReference type="InterPro" id="IPR019410">
    <property type="entry name" value="Methyltransf_16"/>
</dbReference>